<dbReference type="GO" id="GO:0008270">
    <property type="term" value="F:zinc ion binding"/>
    <property type="evidence" value="ECO:0007669"/>
    <property type="project" value="UniProtKB-KW"/>
</dbReference>
<name>A0AAD5D8Z4_AMBAR</name>
<evidence type="ECO:0000259" key="7">
    <source>
        <dbReference type="PROSITE" id="PS51270"/>
    </source>
</evidence>
<evidence type="ECO:0000313" key="8">
    <source>
        <dbReference type="EMBL" id="KAI7756668.1"/>
    </source>
</evidence>
<reference evidence="8" key="1">
    <citation type="submission" date="2022-06" db="EMBL/GenBank/DDBJ databases">
        <title>Uncovering the hologenomic basis of an extraordinary plant invasion.</title>
        <authorList>
            <person name="Bieker V.C."/>
            <person name="Martin M.D."/>
            <person name="Gilbert T."/>
            <person name="Hodgins K."/>
            <person name="Battlay P."/>
            <person name="Petersen B."/>
            <person name="Wilson J."/>
        </authorList>
    </citation>
    <scope>NUCLEOTIDE SEQUENCE</scope>
    <source>
        <strain evidence="8">AA19_3_7</strain>
        <tissue evidence="8">Leaf</tissue>
    </source>
</reference>
<evidence type="ECO:0000256" key="3">
    <source>
        <dbReference type="ARBA" id="ARBA00022833"/>
    </source>
</evidence>
<dbReference type="SUPFAM" id="SSF161219">
    <property type="entry name" value="CHY zinc finger-like"/>
    <property type="match status" value="1"/>
</dbReference>
<dbReference type="InterPro" id="IPR039512">
    <property type="entry name" value="RCHY1_zinc-ribbon"/>
</dbReference>
<evidence type="ECO:0000259" key="6">
    <source>
        <dbReference type="PROSITE" id="PS51266"/>
    </source>
</evidence>
<dbReference type="EMBL" id="JAMZMK010000312">
    <property type="protein sequence ID" value="KAI7756668.1"/>
    <property type="molecule type" value="Genomic_DNA"/>
</dbReference>
<dbReference type="Pfam" id="PF05495">
    <property type="entry name" value="zf-CHY"/>
    <property type="match status" value="1"/>
</dbReference>
<keyword evidence="9" id="KW-1185">Reference proteome</keyword>
<dbReference type="Gene3D" id="2.20.28.10">
    <property type="match status" value="1"/>
</dbReference>
<dbReference type="AlphaFoldDB" id="A0AAD5D8Z4"/>
<dbReference type="GO" id="GO:0061630">
    <property type="term" value="F:ubiquitin protein ligase activity"/>
    <property type="evidence" value="ECO:0007669"/>
    <property type="project" value="TreeGrafter"/>
</dbReference>
<comment type="caution">
    <text evidence="8">The sequence shown here is derived from an EMBL/GenBank/DDBJ whole genome shotgun (WGS) entry which is preliminary data.</text>
</comment>
<gene>
    <name evidence="8" type="ORF">M8C21_009650</name>
</gene>
<dbReference type="PANTHER" id="PTHR21319">
    <property type="entry name" value="RING FINGER AND CHY ZINC FINGER DOMAIN-CONTAINING PROTEIN 1"/>
    <property type="match status" value="1"/>
</dbReference>
<organism evidence="8 9">
    <name type="scientific">Ambrosia artemisiifolia</name>
    <name type="common">Common ragweed</name>
    <dbReference type="NCBI Taxonomy" id="4212"/>
    <lineage>
        <taxon>Eukaryota</taxon>
        <taxon>Viridiplantae</taxon>
        <taxon>Streptophyta</taxon>
        <taxon>Embryophyta</taxon>
        <taxon>Tracheophyta</taxon>
        <taxon>Spermatophyta</taxon>
        <taxon>Magnoliopsida</taxon>
        <taxon>eudicotyledons</taxon>
        <taxon>Gunneridae</taxon>
        <taxon>Pentapetalae</taxon>
        <taxon>asterids</taxon>
        <taxon>campanulids</taxon>
        <taxon>Asterales</taxon>
        <taxon>Asteraceae</taxon>
        <taxon>Asteroideae</taxon>
        <taxon>Heliantheae alliance</taxon>
        <taxon>Heliantheae</taxon>
        <taxon>Ambrosia</taxon>
    </lineage>
</organism>
<dbReference type="Pfam" id="PF14599">
    <property type="entry name" value="zinc_ribbon_6"/>
    <property type="match status" value="1"/>
</dbReference>
<dbReference type="InterPro" id="IPR013083">
    <property type="entry name" value="Znf_RING/FYVE/PHD"/>
</dbReference>
<dbReference type="SUPFAM" id="SSF161245">
    <property type="entry name" value="Zinc hairpin stack"/>
    <property type="match status" value="1"/>
</dbReference>
<evidence type="ECO:0000256" key="2">
    <source>
        <dbReference type="ARBA" id="ARBA00022771"/>
    </source>
</evidence>
<evidence type="ECO:0000259" key="5">
    <source>
        <dbReference type="PROSITE" id="PS50089"/>
    </source>
</evidence>
<dbReference type="GO" id="GO:0005634">
    <property type="term" value="C:nucleus"/>
    <property type="evidence" value="ECO:0007669"/>
    <property type="project" value="TreeGrafter"/>
</dbReference>
<evidence type="ECO:0000313" key="9">
    <source>
        <dbReference type="Proteomes" id="UP001206925"/>
    </source>
</evidence>
<keyword evidence="3" id="KW-0862">Zinc</keyword>
<keyword evidence="1" id="KW-0479">Metal-binding</keyword>
<feature type="domain" description="CTCHY-type" evidence="7">
    <location>
        <begin position="95"/>
        <end position="159"/>
    </location>
</feature>
<dbReference type="PROSITE" id="PS51270">
    <property type="entry name" value="ZF_CTCHY"/>
    <property type="match status" value="1"/>
</dbReference>
<dbReference type="Proteomes" id="UP001206925">
    <property type="component" value="Unassembled WGS sequence"/>
</dbReference>
<evidence type="ECO:0000256" key="1">
    <source>
        <dbReference type="ARBA" id="ARBA00022723"/>
    </source>
</evidence>
<dbReference type="InterPro" id="IPR037275">
    <property type="entry name" value="Znf_CTCHY_sf"/>
</dbReference>
<sequence length="277" mass="31709">MADLDSSSSSLSNNPLDIGKLQNGCIHYRRRCKIRAPCCNHIFPCRHCHNEYTNALANPKERHEIVRHDIKQVICAICSTEQQVAQICTNCGVKMGEYFCGICKFYDDDTSKGQFHCNDCGICRVGGSTNFFHCEKCGSCFDVKSRGDHTCTGNFTKNHCPICYEFIFDSIKAATIMVCGHAIHLDCCRELINQDQYRCPICSKSMSKMSSTWQRLDQEIEATVMPEEYRYEIHILCNDCHKTSKAFFHIFGHKCDHCKSYNTRRIGTTDDSLERRT</sequence>
<evidence type="ECO:0000256" key="4">
    <source>
        <dbReference type="PROSITE-ProRule" id="PRU00601"/>
    </source>
</evidence>
<dbReference type="GO" id="GO:0016567">
    <property type="term" value="P:protein ubiquitination"/>
    <property type="evidence" value="ECO:0007669"/>
    <property type="project" value="TreeGrafter"/>
</dbReference>
<dbReference type="InterPro" id="IPR001841">
    <property type="entry name" value="Znf_RING"/>
</dbReference>
<accession>A0AAD5D8Z4</accession>
<dbReference type="InterPro" id="IPR008913">
    <property type="entry name" value="Znf_CHY"/>
</dbReference>
<protein>
    <submittedName>
        <fullName evidence="8">Uncharacterized protein</fullName>
    </submittedName>
</protein>
<dbReference type="Gene3D" id="3.30.40.10">
    <property type="entry name" value="Zinc/RING finger domain, C3HC4 (zinc finger)"/>
    <property type="match status" value="1"/>
</dbReference>
<dbReference type="PROSITE" id="PS50089">
    <property type="entry name" value="ZF_RING_2"/>
    <property type="match status" value="1"/>
</dbReference>
<keyword evidence="2 4" id="KW-0863">Zinc-finger</keyword>
<dbReference type="GO" id="GO:0006511">
    <property type="term" value="P:ubiquitin-dependent protein catabolic process"/>
    <property type="evidence" value="ECO:0007669"/>
    <property type="project" value="TreeGrafter"/>
</dbReference>
<dbReference type="InterPro" id="IPR017921">
    <property type="entry name" value="Znf_CTCHY"/>
</dbReference>
<dbReference type="PANTHER" id="PTHR21319:SF12">
    <property type="entry name" value="ZINC FINGER (C3HC4-TYPE RING FINGER) FAMILY PROTEIN"/>
    <property type="match status" value="1"/>
</dbReference>
<dbReference type="SMART" id="SM00184">
    <property type="entry name" value="RING"/>
    <property type="match status" value="1"/>
</dbReference>
<dbReference type="SUPFAM" id="SSF57850">
    <property type="entry name" value="RING/U-box"/>
    <property type="match status" value="1"/>
</dbReference>
<feature type="domain" description="RING-type" evidence="5">
    <location>
        <begin position="160"/>
        <end position="203"/>
    </location>
</feature>
<proteinExistence type="predicted"/>
<dbReference type="PROSITE" id="PS51266">
    <property type="entry name" value="ZF_CHY"/>
    <property type="match status" value="1"/>
</dbReference>
<feature type="domain" description="CHY-type" evidence="6">
    <location>
        <begin position="18"/>
        <end position="93"/>
    </location>
</feature>
<dbReference type="InterPro" id="IPR037274">
    <property type="entry name" value="Znf_CHY_sf"/>
</dbReference>